<keyword evidence="2" id="KW-0812">Transmembrane</keyword>
<dbReference type="AlphaFoldDB" id="A0A2A9HDG2"/>
<dbReference type="SUPFAM" id="SSF47413">
    <property type="entry name" value="lambda repressor-like DNA-binding domains"/>
    <property type="match status" value="1"/>
</dbReference>
<keyword evidence="2" id="KW-0472">Membrane</keyword>
<evidence type="ECO:0000256" key="1">
    <source>
        <dbReference type="SAM" id="MobiDB-lite"/>
    </source>
</evidence>
<feature type="compositionally biased region" description="Low complexity" evidence="1">
    <location>
        <begin position="216"/>
        <end position="238"/>
    </location>
</feature>
<sequence length="303" mass="31528">MGELGSLLTRAREARGLTLEDAERDTRISRRYLAALEAEQFEIIPAPVYARGFLRSYSQYLGLDPQEMLAMFPREDEDPYGREQEPARPSMDRPVSPVSASRPAWRSRPTAPAGRPAAGRGAPEAEDEGPVIGRGAPPRRPAPLPAQPGASREPIIGVDIGVPAPARRINPDPAAQTRSAVLAIVAIAAILGVVFVAYLLASLAGDDGSAPPGSLGSTPTATPATGTTPTGPSGLPVTPGLVPDVRGVPEATAIAAIREAGYEPLIQRVKSNQPAGTVIDQSPAPEVEMAAGSRVQIVVSEGP</sequence>
<feature type="region of interest" description="Disordered" evidence="1">
    <location>
        <begin position="76"/>
        <end position="155"/>
    </location>
</feature>
<dbReference type="SMART" id="SM00740">
    <property type="entry name" value="PASTA"/>
    <property type="match status" value="1"/>
</dbReference>
<dbReference type="InterPro" id="IPR050400">
    <property type="entry name" value="Bact_Cytoskel_RodZ"/>
</dbReference>
<reference evidence="4 5" key="1">
    <citation type="submission" date="2017-09" db="EMBL/GenBank/DDBJ databases">
        <title>Sequencing the genomes of two abundant thermophiles in Great Basin hot springs: Thermocrinis jamiesonii and novel Chloroflexi Thermoflexus hugenholtzii.</title>
        <authorList>
            <person name="Hedlund B."/>
        </authorList>
    </citation>
    <scope>NUCLEOTIDE SEQUENCE [LARGE SCALE GENOMIC DNA]</scope>
    <source>
        <strain evidence="4 5">G233</strain>
    </source>
</reference>
<feature type="transmembrane region" description="Helical" evidence="2">
    <location>
        <begin position="180"/>
        <end position="201"/>
    </location>
</feature>
<dbReference type="Pfam" id="PF13413">
    <property type="entry name" value="HTH_25"/>
    <property type="match status" value="1"/>
</dbReference>
<feature type="region of interest" description="Disordered" evidence="1">
    <location>
        <begin position="209"/>
        <end position="238"/>
    </location>
</feature>
<accession>A0A2A9HDG2</accession>
<dbReference type="InterPro" id="IPR005543">
    <property type="entry name" value="PASTA_dom"/>
</dbReference>
<evidence type="ECO:0000313" key="5">
    <source>
        <dbReference type="Proteomes" id="UP000223071"/>
    </source>
</evidence>
<dbReference type="Proteomes" id="UP000223071">
    <property type="component" value="Unassembled WGS sequence"/>
</dbReference>
<dbReference type="Pfam" id="PF03793">
    <property type="entry name" value="PASTA"/>
    <property type="match status" value="1"/>
</dbReference>
<organism evidence="4 5">
    <name type="scientific">Tepidiforma thermophila (strain KCTC 52669 / CGMCC 1.13589 / G233)</name>
    <dbReference type="NCBI Taxonomy" id="2761530"/>
    <lineage>
        <taxon>Bacteria</taxon>
        <taxon>Bacillati</taxon>
        <taxon>Chloroflexota</taxon>
        <taxon>Tepidiformia</taxon>
        <taxon>Tepidiformales</taxon>
        <taxon>Tepidiformaceae</taxon>
        <taxon>Tepidiforma</taxon>
    </lineage>
</organism>
<gene>
    <name evidence="4" type="ORF">A9A59_0229</name>
</gene>
<dbReference type="Gene3D" id="1.10.260.40">
    <property type="entry name" value="lambda repressor-like DNA-binding domains"/>
    <property type="match status" value="1"/>
</dbReference>
<dbReference type="PROSITE" id="PS51178">
    <property type="entry name" value="PASTA"/>
    <property type="match status" value="1"/>
</dbReference>
<feature type="domain" description="PASTA" evidence="3">
    <location>
        <begin position="236"/>
        <end position="301"/>
    </location>
</feature>
<dbReference type="CDD" id="cd06577">
    <property type="entry name" value="PASTA_pknB"/>
    <property type="match status" value="1"/>
</dbReference>
<dbReference type="RefSeq" id="WP_098502522.1">
    <property type="nucleotide sequence ID" value="NZ_PDJQ01000001.1"/>
</dbReference>
<dbReference type="GO" id="GO:0003677">
    <property type="term" value="F:DNA binding"/>
    <property type="evidence" value="ECO:0007669"/>
    <property type="project" value="InterPro"/>
</dbReference>
<dbReference type="InterPro" id="IPR001387">
    <property type="entry name" value="Cro/C1-type_HTH"/>
</dbReference>
<dbReference type="EMBL" id="PDJQ01000001">
    <property type="protein sequence ID" value="PFG73036.1"/>
    <property type="molecule type" value="Genomic_DNA"/>
</dbReference>
<dbReference type="PANTHER" id="PTHR34475">
    <property type="match status" value="1"/>
</dbReference>
<keyword evidence="2" id="KW-1133">Transmembrane helix</keyword>
<evidence type="ECO:0000259" key="3">
    <source>
        <dbReference type="PROSITE" id="PS51178"/>
    </source>
</evidence>
<keyword evidence="5" id="KW-1185">Reference proteome</keyword>
<feature type="compositionally biased region" description="Low complexity" evidence="1">
    <location>
        <begin position="108"/>
        <end position="122"/>
    </location>
</feature>
<evidence type="ECO:0000313" key="4">
    <source>
        <dbReference type="EMBL" id="PFG73036.1"/>
    </source>
</evidence>
<proteinExistence type="predicted"/>
<dbReference type="PANTHER" id="PTHR34475:SF1">
    <property type="entry name" value="CYTOSKELETON PROTEIN RODZ"/>
    <property type="match status" value="1"/>
</dbReference>
<name>A0A2A9HDG2_TEPT2</name>
<comment type="caution">
    <text evidence="4">The sequence shown here is derived from an EMBL/GenBank/DDBJ whole genome shotgun (WGS) entry which is preliminary data.</text>
</comment>
<evidence type="ECO:0000256" key="2">
    <source>
        <dbReference type="SAM" id="Phobius"/>
    </source>
</evidence>
<dbReference type="Gene3D" id="3.30.10.20">
    <property type="match status" value="1"/>
</dbReference>
<dbReference type="InterPro" id="IPR010982">
    <property type="entry name" value="Lambda_DNA-bd_dom_sf"/>
</dbReference>
<dbReference type="CDD" id="cd00093">
    <property type="entry name" value="HTH_XRE"/>
    <property type="match status" value="1"/>
</dbReference>
<protein>
    <submittedName>
        <fullName evidence="4">Cytoskeletal protein RodZ</fullName>
    </submittedName>
</protein>